<sequence>MFNEMQAKWDEEHRRAEEAERELAEVKATLQSHDERFASYDQLFALVHLVWPAHLLFLLSHLSLLFLGHL</sequence>
<feature type="transmembrane region" description="Helical" evidence="2">
    <location>
        <begin position="43"/>
        <end position="67"/>
    </location>
</feature>
<evidence type="ECO:0000313" key="3">
    <source>
        <dbReference type="EMBL" id="KAK1692164.1"/>
    </source>
</evidence>
<dbReference type="AlphaFoldDB" id="A0AAD8X317"/>
<feature type="coiled-coil region" evidence="1">
    <location>
        <begin position="2"/>
        <end position="36"/>
    </location>
</feature>
<dbReference type="Proteomes" id="UP001231189">
    <property type="component" value="Unassembled WGS sequence"/>
</dbReference>
<comment type="caution">
    <text evidence="3">The sequence shown here is derived from an EMBL/GenBank/DDBJ whole genome shotgun (WGS) entry which is preliminary data.</text>
</comment>
<gene>
    <name evidence="3" type="ORF">QYE76_008861</name>
</gene>
<name>A0AAD8X317_LOLMU</name>
<reference evidence="3" key="1">
    <citation type="submission" date="2023-07" db="EMBL/GenBank/DDBJ databases">
        <title>A chromosome-level genome assembly of Lolium multiflorum.</title>
        <authorList>
            <person name="Chen Y."/>
            <person name="Copetti D."/>
            <person name="Kolliker R."/>
            <person name="Studer B."/>
        </authorList>
    </citation>
    <scope>NUCLEOTIDE SEQUENCE</scope>
    <source>
        <strain evidence="3">02402/16</strain>
        <tissue evidence="3">Leaf</tissue>
    </source>
</reference>
<evidence type="ECO:0000313" key="4">
    <source>
        <dbReference type="Proteomes" id="UP001231189"/>
    </source>
</evidence>
<accession>A0AAD8X317</accession>
<proteinExistence type="predicted"/>
<keyword evidence="2" id="KW-0472">Membrane</keyword>
<keyword evidence="1" id="KW-0175">Coiled coil</keyword>
<evidence type="ECO:0000256" key="2">
    <source>
        <dbReference type="SAM" id="Phobius"/>
    </source>
</evidence>
<keyword evidence="2" id="KW-1133">Transmembrane helix</keyword>
<evidence type="ECO:0000256" key="1">
    <source>
        <dbReference type="SAM" id="Coils"/>
    </source>
</evidence>
<organism evidence="3 4">
    <name type="scientific">Lolium multiflorum</name>
    <name type="common">Italian ryegrass</name>
    <name type="synonym">Lolium perenne subsp. multiflorum</name>
    <dbReference type="NCBI Taxonomy" id="4521"/>
    <lineage>
        <taxon>Eukaryota</taxon>
        <taxon>Viridiplantae</taxon>
        <taxon>Streptophyta</taxon>
        <taxon>Embryophyta</taxon>
        <taxon>Tracheophyta</taxon>
        <taxon>Spermatophyta</taxon>
        <taxon>Magnoliopsida</taxon>
        <taxon>Liliopsida</taxon>
        <taxon>Poales</taxon>
        <taxon>Poaceae</taxon>
        <taxon>BOP clade</taxon>
        <taxon>Pooideae</taxon>
        <taxon>Poodae</taxon>
        <taxon>Poeae</taxon>
        <taxon>Poeae Chloroplast Group 2 (Poeae type)</taxon>
        <taxon>Loliodinae</taxon>
        <taxon>Loliinae</taxon>
        <taxon>Lolium</taxon>
    </lineage>
</organism>
<keyword evidence="4" id="KW-1185">Reference proteome</keyword>
<protein>
    <submittedName>
        <fullName evidence="3">Uncharacterized protein</fullName>
    </submittedName>
</protein>
<keyword evidence="2" id="KW-0812">Transmembrane</keyword>
<dbReference type="EMBL" id="JAUUTY010000001">
    <property type="protein sequence ID" value="KAK1692164.1"/>
    <property type="molecule type" value="Genomic_DNA"/>
</dbReference>